<dbReference type="EMBL" id="LT670848">
    <property type="protein sequence ID" value="SHM49799.1"/>
    <property type="molecule type" value="Genomic_DNA"/>
</dbReference>
<dbReference type="NCBIfam" id="NF047593">
    <property type="entry name" value="IS66_ISAeme5_TnpA"/>
    <property type="match status" value="1"/>
</dbReference>
<evidence type="ECO:0000313" key="3">
    <source>
        <dbReference type="EMBL" id="SHM49799.1"/>
    </source>
</evidence>
<organism evidence="3 5">
    <name type="scientific">Salegentibacter salegens</name>
    <dbReference type="NCBI Taxonomy" id="143223"/>
    <lineage>
        <taxon>Bacteria</taxon>
        <taxon>Pseudomonadati</taxon>
        <taxon>Bacteroidota</taxon>
        <taxon>Flavobacteriia</taxon>
        <taxon>Flavobacteriales</taxon>
        <taxon>Flavobacteriaceae</taxon>
        <taxon>Salegentibacter</taxon>
    </lineage>
</organism>
<dbReference type="EMBL" id="LT670848">
    <property type="protein sequence ID" value="SHM42326.1"/>
    <property type="molecule type" value="Genomic_DNA"/>
</dbReference>
<sequence>MDKQASMFEIIKEWEISGLSKKTFCRNHGIAPSKFFYWLKKWKNTKEEAFDGFVKLSPDKADFFQSQYRLRYPNGVQLEVSGIGLGQLSALINL</sequence>
<evidence type="ECO:0000313" key="4">
    <source>
        <dbReference type="EMBL" id="SHN00655.1"/>
    </source>
</evidence>
<dbReference type="Proteomes" id="UP000190235">
    <property type="component" value="Chromosome I"/>
</dbReference>
<name>A0A1M7J9V5_9FLAO</name>
<dbReference type="STRING" id="143223.SAMN05878281_0051"/>
<evidence type="ECO:0000313" key="1">
    <source>
        <dbReference type="EMBL" id="SHM25486.1"/>
    </source>
</evidence>
<reference evidence="5" key="1">
    <citation type="submission" date="2016-11" db="EMBL/GenBank/DDBJ databases">
        <authorList>
            <person name="Varghese N."/>
            <person name="Submissions S."/>
        </authorList>
    </citation>
    <scope>NUCLEOTIDE SEQUENCE [LARGE SCALE GENOMIC DNA]</scope>
    <source>
        <strain evidence="5">ACAM 48</strain>
    </source>
</reference>
<keyword evidence="5" id="KW-1185">Reference proteome</keyword>
<dbReference type="EMBL" id="LT670848">
    <property type="protein sequence ID" value="SHN00655.1"/>
    <property type="molecule type" value="Genomic_DNA"/>
</dbReference>
<evidence type="ECO:0008006" key="6">
    <source>
        <dbReference type="Google" id="ProtNLM"/>
    </source>
</evidence>
<dbReference type="OrthoDB" id="671208at2"/>
<protein>
    <recommendedName>
        <fullName evidence="6">Transposase</fullName>
    </recommendedName>
</protein>
<dbReference type="AlphaFoldDB" id="A0A1M7J9V5"/>
<accession>A0A1M7J9V5</accession>
<dbReference type="RefSeq" id="WP_079733452.1">
    <property type="nucleotide sequence ID" value="NZ_LT670848.1"/>
</dbReference>
<evidence type="ECO:0000313" key="2">
    <source>
        <dbReference type="EMBL" id="SHM42326.1"/>
    </source>
</evidence>
<evidence type="ECO:0000313" key="5">
    <source>
        <dbReference type="Proteomes" id="UP000190235"/>
    </source>
</evidence>
<gene>
    <name evidence="1" type="ORF">SAMN05878281_0051</name>
    <name evidence="2" type="ORF">SAMN05878281_0630</name>
    <name evidence="3" type="ORF">SAMN05878281_0876</name>
    <name evidence="4" type="ORF">SAMN05878281_2992</name>
</gene>
<proteinExistence type="predicted"/>
<dbReference type="EMBL" id="LT670848">
    <property type="protein sequence ID" value="SHM25486.1"/>
    <property type="molecule type" value="Genomic_DNA"/>
</dbReference>
<reference evidence="3" key="2">
    <citation type="submission" date="2016-11" db="EMBL/GenBank/DDBJ databases">
        <authorList>
            <person name="Jaros S."/>
            <person name="Januszkiewicz K."/>
            <person name="Wedrychowicz H."/>
        </authorList>
    </citation>
    <scope>NUCLEOTIDE SEQUENCE [LARGE SCALE GENOMIC DNA]</scope>
    <source>
        <strain evidence="3">ACAM 48</strain>
    </source>
</reference>